<dbReference type="InterPro" id="IPR050714">
    <property type="entry name" value="Cobalamin_biosynth_MTase"/>
</dbReference>
<dbReference type="Pfam" id="PF00590">
    <property type="entry name" value="TP_methylase"/>
    <property type="match status" value="1"/>
</dbReference>
<dbReference type="PIRSF" id="PIRSF036428">
    <property type="entry name" value="CobL"/>
    <property type="match status" value="1"/>
</dbReference>
<dbReference type="GO" id="GO:0009236">
    <property type="term" value="P:cobalamin biosynthetic process"/>
    <property type="evidence" value="ECO:0007669"/>
    <property type="project" value="UniProtKB-UniPathway"/>
</dbReference>
<evidence type="ECO:0000259" key="6">
    <source>
        <dbReference type="Pfam" id="PF00590"/>
    </source>
</evidence>
<keyword evidence="8" id="KW-1185">Reference proteome</keyword>
<dbReference type="SUPFAM" id="SSF53790">
    <property type="entry name" value="Tetrapyrrole methylase"/>
    <property type="match status" value="1"/>
</dbReference>
<dbReference type="InterPro" id="IPR029063">
    <property type="entry name" value="SAM-dependent_MTases_sf"/>
</dbReference>
<keyword evidence="5" id="KW-0949">S-adenosyl-L-methionine</keyword>
<dbReference type="Gene3D" id="3.30.950.10">
    <property type="entry name" value="Methyltransferase, Cobalt-precorrin-4 Transmethylase, Domain 2"/>
    <property type="match status" value="1"/>
</dbReference>
<dbReference type="InterPro" id="IPR006365">
    <property type="entry name" value="Cbl_synth_CobL"/>
</dbReference>
<evidence type="ECO:0000256" key="3">
    <source>
        <dbReference type="ARBA" id="ARBA00022603"/>
    </source>
</evidence>
<evidence type="ECO:0000256" key="2">
    <source>
        <dbReference type="ARBA" id="ARBA00022573"/>
    </source>
</evidence>
<keyword evidence="2" id="KW-0169">Cobalamin biosynthesis</keyword>
<dbReference type="InterPro" id="IPR012818">
    <property type="entry name" value="CbiE"/>
</dbReference>
<sequence length="400" mass="41405">MAVTVIGVDGGDLPRGSAEVLESARLVVGGRRHLEEHAPEHARKLELGPLEPALNALSSLSGDESGVVLASGDPGFFGAVRALRDRGIRCAVLPSTSSVQQLMARVGRSWDDVVVVSALGSDLSQAINVCRARPAVVVLTAPKAGPAQIGSGLAGWRRTMIVAEDLGGPNESVVTLEPAEAAKRSWHEPNIVLSLADLDDVPHRGWIVGGEPVPPATGWALSEDEFSHRDGMITSAEVRAVALAKLAPRPGTLVWDVGAGSGSVAVECARMGAATIAVESDETQAVRLITNAASHGVDVRVEEGSAPQVLRNLPRPDAIFVGGGGTEVVTACAHAGASRVVVALSALDRVAPTRDALRSAGYEVEGVQLSAARLAELPDGASRLEAADPVVLISGYRKQR</sequence>
<dbReference type="InterPro" id="IPR014776">
    <property type="entry name" value="4pyrrole_Mease_sub2"/>
</dbReference>
<dbReference type="SUPFAM" id="SSF53335">
    <property type="entry name" value="S-adenosyl-L-methionine-dependent methyltransferases"/>
    <property type="match status" value="1"/>
</dbReference>
<evidence type="ECO:0000313" key="8">
    <source>
        <dbReference type="Proteomes" id="UP000199529"/>
    </source>
</evidence>
<dbReference type="UniPathway" id="UPA00148"/>
<name>A0A1H2WS91_9PSEU</name>
<dbReference type="Gene3D" id="3.40.1010.10">
    <property type="entry name" value="Cobalt-precorrin-4 Transmethylase, Domain 1"/>
    <property type="match status" value="1"/>
</dbReference>
<dbReference type="STRING" id="418495.SAMN05216215_1005263"/>
<evidence type="ECO:0000256" key="4">
    <source>
        <dbReference type="ARBA" id="ARBA00022679"/>
    </source>
</evidence>
<dbReference type="InterPro" id="IPR000878">
    <property type="entry name" value="4pyrrol_Mease"/>
</dbReference>
<accession>A0A1H2WS91</accession>
<dbReference type="InterPro" id="IPR014777">
    <property type="entry name" value="4pyrrole_Mease_sub1"/>
</dbReference>
<keyword evidence="4 7" id="KW-0808">Transferase</keyword>
<dbReference type="NCBIfam" id="TIGR02467">
    <property type="entry name" value="CbiE"/>
    <property type="match status" value="1"/>
</dbReference>
<reference evidence="8" key="1">
    <citation type="submission" date="2016-10" db="EMBL/GenBank/DDBJ databases">
        <authorList>
            <person name="Varghese N."/>
            <person name="Submissions S."/>
        </authorList>
    </citation>
    <scope>NUCLEOTIDE SEQUENCE [LARGE SCALE GENOMIC DNA]</scope>
    <source>
        <strain evidence="8">CGMCC 4.3530</strain>
    </source>
</reference>
<organism evidence="7 8">
    <name type="scientific">Saccharopolyspora shandongensis</name>
    <dbReference type="NCBI Taxonomy" id="418495"/>
    <lineage>
        <taxon>Bacteria</taxon>
        <taxon>Bacillati</taxon>
        <taxon>Actinomycetota</taxon>
        <taxon>Actinomycetes</taxon>
        <taxon>Pseudonocardiales</taxon>
        <taxon>Pseudonocardiaceae</taxon>
        <taxon>Saccharopolyspora</taxon>
    </lineage>
</organism>
<dbReference type="Gene3D" id="3.40.50.150">
    <property type="entry name" value="Vaccinia Virus protein VP39"/>
    <property type="match status" value="1"/>
</dbReference>
<keyword evidence="3 7" id="KW-0489">Methyltransferase</keyword>
<feature type="domain" description="Tetrapyrrole methylase" evidence="6">
    <location>
        <begin position="10"/>
        <end position="176"/>
    </location>
</feature>
<dbReference type="PANTHER" id="PTHR43182:SF1">
    <property type="entry name" value="COBALT-PRECORRIN-7 C(5)-METHYLTRANSFERASE"/>
    <property type="match status" value="1"/>
</dbReference>
<proteinExistence type="predicted"/>
<dbReference type="GO" id="GO:0008276">
    <property type="term" value="F:protein methyltransferase activity"/>
    <property type="evidence" value="ECO:0007669"/>
    <property type="project" value="InterPro"/>
</dbReference>
<evidence type="ECO:0000256" key="1">
    <source>
        <dbReference type="ARBA" id="ARBA00004953"/>
    </source>
</evidence>
<gene>
    <name evidence="7" type="ORF">SAMN05216215_1005263</name>
</gene>
<dbReference type="InterPro" id="IPR035996">
    <property type="entry name" value="4pyrrol_Methylase_sf"/>
</dbReference>
<dbReference type="RefSeq" id="WP_093263122.1">
    <property type="nucleotide sequence ID" value="NZ_FNOK01000005.1"/>
</dbReference>
<dbReference type="CDD" id="cd11644">
    <property type="entry name" value="Precorrin-6Y-MT"/>
    <property type="match status" value="1"/>
</dbReference>
<evidence type="ECO:0000256" key="5">
    <source>
        <dbReference type="ARBA" id="ARBA00022691"/>
    </source>
</evidence>
<protein>
    <submittedName>
        <fullName evidence="7">Precorrin-6Y C5,15-methyltransferase (Decarboxylating)</fullName>
    </submittedName>
</protein>
<dbReference type="OrthoDB" id="9787825at2"/>
<dbReference type="Proteomes" id="UP000199529">
    <property type="component" value="Unassembled WGS sequence"/>
</dbReference>
<dbReference type="AlphaFoldDB" id="A0A1H2WS91"/>
<dbReference type="EMBL" id="FNOK01000005">
    <property type="protein sequence ID" value="SDW83441.1"/>
    <property type="molecule type" value="Genomic_DNA"/>
</dbReference>
<evidence type="ECO:0000313" key="7">
    <source>
        <dbReference type="EMBL" id="SDW83441.1"/>
    </source>
</evidence>
<dbReference type="GO" id="GO:0032259">
    <property type="term" value="P:methylation"/>
    <property type="evidence" value="ECO:0007669"/>
    <property type="project" value="UniProtKB-KW"/>
</dbReference>
<dbReference type="PANTHER" id="PTHR43182">
    <property type="entry name" value="COBALT-PRECORRIN-6B C(15)-METHYLTRANSFERASE (DECARBOXYLATING)"/>
    <property type="match status" value="1"/>
</dbReference>
<comment type="pathway">
    <text evidence="1">Cofactor biosynthesis; adenosylcobalamin biosynthesis.</text>
</comment>